<name>A0A918CPI3_9DEIO</name>
<dbReference type="Proteomes" id="UP000603865">
    <property type="component" value="Unassembled WGS sequence"/>
</dbReference>
<dbReference type="EMBL" id="BMQL01000053">
    <property type="protein sequence ID" value="GGR31894.1"/>
    <property type="molecule type" value="Genomic_DNA"/>
</dbReference>
<reference evidence="1" key="2">
    <citation type="submission" date="2020-09" db="EMBL/GenBank/DDBJ databases">
        <authorList>
            <person name="Sun Q."/>
            <person name="Ohkuma M."/>
        </authorList>
    </citation>
    <scope>NUCLEOTIDE SEQUENCE</scope>
    <source>
        <strain evidence="1">JCM 31311</strain>
    </source>
</reference>
<accession>A0A918CPI3</accession>
<reference evidence="1" key="1">
    <citation type="journal article" date="2014" name="Int. J. Syst. Evol. Microbiol.">
        <title>Complete genome sequence of Corynebacterium casei LMG S-19264T (=DSM 44701T), isolated from a smear-ripened cheese.</title>
        <authorList>
            <consortium name="US DOE Joint Genome Institute (JGI-PGF)"/>
            <person name="Walter F."/>
            <person name="Albersmeier A."/>
            <person name="Kalinowski J."/>
            <person name="Ruckert C."/>
        </authorList>
    </citation>
    <scope>NUCLEOTIDE SEQUENCE</scope>
    <source>
        <strain evidence="1">JCM 31311</strain>
    </source>
</reference>
<evidence type="ECO:0000313" key="1">
    <source>
        <dbReference type="EMBL" id="GGR31894.1"/>
    </source>
</evidence>
<protein>
    <submittedName>
        <fullName evidence="1">Uncharacterized protein</fullName>
    </submittedName>
</protein>
<evidence type="ECO:0000313" key="2">
    <source>
        <dbReference type="Proteomes" id="UP000603865"/>
    </source>
</evidence>
<gene>
    <name evidence="1" type="ORF">GCM10008957_48200</name>
</gene>
<keyword evidence="2" id="KW-1185">Reference proteome</keyword>
<organism evidence="1 2">
    <name type="scientific">Deinococcus ruber</name>
    <dbReference type="NCBI Taxonomy" id="1848197"/>
    <lineage>
        <taxon>Bacteria</taxon>
        <taxon>Thermotogati</taxon>
        <taxon>Deinococcota</taxon>
        <taxon>Deinococci</taxon>
        <taxon>Deinococcales</taxon>
        <taxon>Deinococcaceae</taxon>
        <taxon>Deinococcus</taxon>
    </lineage>
</organism>
<sequence>MTTYLAVPQGNVPDLEVTQQDAVVLKGCSGMLSFFAQKLRLDAGQALVVCGYASGGPVGASFAFRVFDTT</sequence>
<dbReference type="AlphaFoldDB" id="A0A918CPI3"/>
<dbReference type="RefSeq" id="WP_189093071.1">
    <property type="nucleotide sequence ID" value="NZ_BMQL01000053.1"/>
</dbReference>
<proteinExistence type="predicted"/>
<comment type="caution">
    <text evidence="1">The sequence shown here is derived from an EMBL/GenBank/DDBJ whole genome shotgun (WGS) entry which is preliminary data.</text>
</comment>